<dbReference type="Pfam" id="PF25967">
    <property type="entry name" value="RND-MFP_C"/>
    <property type="match status" value="1"/>
</dbReference>
<dbReference type="InterPro" id="IPR058627">
    <property type="entry name" value="MdtA-like_C"/>
</dbReference>
<sequence>MIAISSQSVPFELTLPGRVVASATAEIRPQVNGIVRRIAFLEGKRIAAGDVLYELDNTKFKAAVAAANAALDKTRAVVVGAQATFDRINTLAKSNAVSVQALDDARSALLQAQADVEAARANLETANINLDDATLTAPLDGEIGVSAVSIGALVTENQTEPLVTIRQIDPVYVDLVDSSVNLLRVRDEIDAGRLGREQGPRPVTLTLENGKQYNTTGTIAVVDRVVSLTAGTFRVRATFRNPDQILVPGMFVRTQLSLGEIPNAYLVPQRAVMRGTNGEATVYVASTGGKAELRTVTTNGTAGNNWIVVGGLTDGDRIVVDGFQKISDGTAIKAVNASVDENGLVRQTLGSAPATTREAPQ</sequence>
<accession>A0A6P1YY60</accession>
<evidence type="ECO:0000259" key="7">
    <source>
        <dbReference type="Pfam" id="PF25967"/>
    </source>
</evidence>
<dbReference type="AlphaFoldDB" id="A0A6P1YY60"/>
<evidence type="ECO:0000256" key="3">
    <source>
        <dbReference type="SAM" id="Coils"/>
    </source>
</evidence>
<feature type="domain" description="Multidrug resistance protein MdtA-like barrel-sandwich hybrid" evidence="5">
    <location>
        <begin position="24"/>
        <end position="165"/>
    </location>
</feature>
<dbReference type="GO" id="GO:0030313">
    <property type="term" value="C:cell envelope"/>
    <property type="evidence" value="ECO:0007669"/>
    <property type="project" value="UniProtKB-SubCell"/>
</dbReference>
<evidence type="ECO:0000256" key="2">
    <source>
        <dbReference type="ARBA" id="ARBA00009477"/>
    </source>
</evidence>
<dbReference type="NCBIfam" id="TIGR01730">
    <property type="entry name" value="RND_mfp"/>
    <property type="match status" value="1"/>
</dbReference>
<feature type="coiled-coil region" evidence="3">
    <location>
        <begin position="102"/>
        <end position="136"/>
    </location>
</feature>
<keyword evidence="3" id="KW-0175">Coiled coil</keyword>
<protein>
    <submittedName>
        <fullName evidence="8">Efflux RND transporter periplasmic adaptor subunit</fullName>
    </submittedName>
</protein>
<dbReference type="Pfam" id="PF25917">
    <property type="entry name" value="BSH_RND"/>
    <property type="match status" value="1"/>
</dbReference>
<dbReference type="FunFam" id="2.40.420.20:FF:000001">
    <property type="entry name" value="Efflux RND transporter periplasmic adaptor subunit"/>
    <property type="match status" value="1"/>
</dbReference>
<dbReference type="InterPro" id="IPR058624">
    <property type="entry name" value="MdtA-like_HH"/>
</dbReference>
<gene>
    <name evidence="8" type="ORF">G3A50_21860</name>
</gene>
<evidence type="ECO:0000259" key="6">
    <source>
        <dbReference type="Pfam" id="PF25944"/>
    </source>
</evidence>
<dbReference type="InterPro" id="IPR058625">
    <property type="entry name" value="MdtA-like_BSH"/>
</dbReference>
<evidence type="ECO:0000313" key="9">
    <source>
        <dbReference type="Proteomes" id="UP000464751"/>
    </source>
</evidence>
<dbReference type="Gene3D" id="1.10.287.470">
    <property type="entry name" value="Helix hairpin bin"/>
    <property type="match status" value="1"/>
</dbReference>
<name>A0A6P1YY60_9HYPH</name>
<dbReference type="Pfam" id="PF25944">
    <property type="entry name" value="Beta-barrel_RND"/>
    <property type="match status" value="1"/>
</dbReference>
<feature type="domain" description="Multidrug resistance protein MdtA-like beta-barrel" evidence="6">
    <location>
        <begin position="170"/>
        <end position="259"/>
    </location>
</feature>
<dbReference type="EMBL" id="CP048631">
    <property type="protein sequence ID" value="QIB36474.1"/>
    <property type="molecule type" value="Genomic_DNA"/>
</dbReference>
<dbReference type="KEGG" id="apra:G3A50_21860"/>
<feature type="domain" description="Multidrug resistance protein MdtA-like C-terminal permuted SH3" evidence="7">
    <location>
        <begin position="263"/>
        <end position="325"/>
    </location>
</feature>
<dbReference type="GO" id="GO:0005886">
    <property type="term" value="C:plasma membrane"/>
    <property type="evidence" value="ECO:0007669"/>
    <property type="project" value="TreeGrafter"/>
</dbReference>
<keyword evidence="9" id="KW-1185">Reference proteome</keyword>
<reference evidence="8 9" key="1">
    <citation type="submission" date="2020-02" db="EMBL/GenBank/DDBJ databases">
        <authorList>
            <person name="Li G."/>
        </authorList>
    </citation>
    <scope>NUCLEOTIDE SEQUENCE [LARGE SCALE GENOMIC DNA]</scope>
    <source>
        <strain evidence="8 9">DSM 102029</strain>
        <plasmid evidence="9">plgm</plasmid>
    </source>
</reference>
<evidence type="ECO:0000259" key="5">
    <source>
        <dbReference type="Pfam" id="PF25917"/>
    </source>
</evidence>
<evidence type="ECO:0000259" key="4">
    <source>
        <dbReference type="Pfam" id="PF25876"/>
    </source>
</evidence>
<dbReference type="Gene3D" id="2.40.30.170">
    <property type="match status" value="1"/>
</dbReference>
<dbReference type="RefSeq" id="WP_163078156.1">
    <property type="nucleotide sequence ID" value="NZ_CP048631.1"/>
</dbReference>
<feature type="domain" description="Multidrug resistance protein MdtA-like alpha-helical hairpin" evidence="4">
    <location>
        <begin position="65"/>
        <end position="131"/>
    </location>
</feature>
<dbReference type="Proteomes" id="UP000464751">
    <property type="component" value="Plasmid pLGM"/>
</dbReference>
<organism evidence="8 9">
    <name type="scientific">Ancylobacter pratisalsi</name>
    <dbReference type="NCBI Taxonomy" id="1745854"/>
    <lineage>
        <taxon>Bacteria</taxon>
        <taxon>Pseudomonadati</taxon>
        <taxon>Pseudomonadota</taxon>
        <taxon>Alphaproteobacteria</taxon>
        <taxon>Hyphomicrobiales</taxon>
        <taxon>Xanthobacteraceae</taxon>
        <taxon>Ancylobacter</taxon>
    </lineage>
</organism>
<dbReference type="Gene3D" id="2.40.420.20">
    <property type="match status" value="1"/>
</dbReference>
<comment type="subcellular location">
    <subcellularLocation>
        <location evidence="1">Cell envelope</location>
    </subcellularLocation>
</comment>
<dbReference type="Gene3D" id="2.40.50.100">
    <property type="match status" value="1"/>
</dbReference>
<dbReference type="PANTHER" id="PTHR30158">
    <property type="entry name" value="ACRA/E-RELATED COMPONENT OF DRUG EFFLUX TRANSPORTER"/>
    <property type="match status" value="1"/>
</dbReference>
<dbReference type="InterPro" id="IPR006143">
    <property type="entry name" value="RND_pump_MFP"/>
</dbReference>
<dbReference type="GO" id="GO:0022857">
    <property type="term" value="F:transmembrane transporter activity"/>
    <property type="evidence" value="ECO:0007669"/>
    <property type="project" value="InterPro"/>
</dbReference>
<evidence type="ECO:0000313" key="8">
    <source>
        <dbReference type="EMBL" id="QIB36474.1"/>
    </source>
</evidence>
<keyword evidence="8" id="KW-0614">Plasmid</keyword>
<evidence type="ECO:0000256" key="1">
    <source>
        <dbReference type="ARBA" id="ARBA00004196"/>
    </source>
</evidence>
<comment type="similarity">
    <text evidence="2">Belongs to the membrane fusion protein (MFP) (TC 8.A.1) family.</text>
</comment>
<dbReference type="SUPFAM" id="SSF111369">
    <property type="entry name" value="HlyD-like secretion proteins"/>
    <property type="match status" value="1"/>
</dbReference>
<dbReference type="Pfam" id="PF25876">
    <property type="entry name" value="HH_MFP_RND"/>
    <property type="match status" value="1"/>
</dbReference>
<dbReference type="InterPro" id="IPR058626">
    <property type="entry name" value="MdtA-like_b-barrel"/>
</dbReference>
<dbReference type="GO" id="GO:0046677">
    <property type="term" value="P:response to antibiotic"/>
    <property type="evidence" value="ECO:0007669"/>
    <property type="project" value="TreeGrafter"/>
</dbReference>
<geneLocation type="plasmid" evidence="9">
    <name>plgm</name>
</geneLocation>
<dbReference type="PANTHER" id="PTHR30158:SF3">
    <property type="entry name" value="MULTIDRUG EFFLUX PUMP SUBUNIT ACRA-RELATED"/>
    <property type="match status" value="1"/>
</dbReference>
<proteinExistence type="inferred from homology"/>